<protein>
    <submittedName>
        <fullName evidence="1">Uncharacterized protein</fullName>
    </submittedName>
</protein>
<dbReference type="AlphaFoldDB" id="A0A1C0YI08"/>
<proteinExistence type="predicted"/>
<name>A0A1C0YI08_9BACL</name>
<dbReference type="EMBL" id="MATO01000060">
    <property type="protein sequence ID" value="OCS86800.1"/>
    <property type="molecule type" value="Genomic_DNA"/>
</dbReference>
<evidence type="ECO:0000313" key="1">
    <source>
        <dbReference type="EMBL" id="OCS86800.1"/>
    </source>
</evidence>
<accession>A0A1C0YI08</accession>
<sequence length="73" mass="8055">MNPSWTTEGATSAGTARAEYPFFRAAEKLDGAAPAKSVARNGANSPLHVYIKQSIGEYYIHRCFHSVDKLLRQ</sequence>
<comment type="caution">
    <text evidence="1">The sequence shown here is derived from an EMBL/GenBank/DDBJ whole genome shotgun (WGS) entry which is preliminary data.</text>
</comment>
<dbReference type="Proteomes" id="UP000093482">
    <property type="component" value="Unassembled WGS sequence"/>
</dbReference>
<reference evidence="1 2" key="1">
    <citation type="submission" date="2016-07" db="EMBL/GenBank/DDBJ databases">
        <title>Caryophanon latum genome sequencing.</title>
        <authorList>
            <person name="Verma A."/>
            <person name="Pal Y."/>
            <person name="Krishnamurthi S."/>
        </authorList>
    </citation>
    <scope>NUCLEOTIDE SEQUENCE [LARGE SCALE GENOMIC DNA]</scope>
    <source>
        <strain evidence="1 2">DSM 14151</strain>
    </source>
</reference>
<gene>
    <name evidence="1" type="ORF">A6K76_14210</name>
</gene>
<organism evidence="1 2">
    <name type="scientific">Caryophanon latum</name>
    <dbReference type="NCBI Taxonomy" id="33977"/>
    <lineage>
        <taxon>Bacteria</taxon>
        <taxon>Bacillati</taxon>
        <taxon>Bacillota</taxon>
        <taxon>Bacilli</taxon>
        <taxon>Bacillales</taxon>
        <taxon>Caryophanaceae</taxon>
        <taxon>Caryophanon</taxon>
    </lineage>
</organism>
<keyword evidence="2" id="KW-1185">Reference proteome</keyword>
<evidence type="ECO:0000313" key="2">
    <source>
        <dbReference type="Proteomes" id="UP000093482"/>
    </source>
</evidence>